<dbReference type="PANTHER" id="PTHR43312:SF1">
    <property type="entry name" value="NADP-DEPENDENT OXIDOREDUCTASE DOMAIN-CONTAINING PROTEIN"/>
    <property type="match status" value="1"/>
</dbReference>
<sequence length="157" mass="18072">MEKITLGQTNEQVSVISLGAWSYGKENTSGGSNVGWANQSDQDSRMALLKAYSCEINHWDTADVYGEGHSEKVIGSMWEKIPRNNIFLASKVGWDMGPHNHWYHPDYMKIKMERSLKNLKTDCVDLMYLHHCNFGNNNEYLDDAVEMIYRFKEEGKT</sequence>
<organism evidence="2">
    <name type="scientific">marine metagenome</name>
    <dbReference type="NCBI Taxonomy" id="408172"/>
    <lineage>
        <taxon>unclassified sequences</taxon>
        <taxon>metagenomes</taxon>
        <taxon>ecological metagenomes</taxon>
    </lineage>
</organism>
<dbReference type="SUPFAM" id="SSF51430">
    <property type="entry name" value="NAD(P)-linked oxidoreductase"/>
    <property type="match status" value="1"/>
</dbReference>
<dbReference type="Pfam" id="PF00248">
    <property type="entry name" value="Aldo_ket_red"/>
    <property type="match status" value="1"/>
</dbReference>
<dbReference type="InterPro" id="IPR036812">
    <property type="entry name" value="NAD(P)_OxRdtase_dom_sf"/>
</dbReference>
<accession>A0A381Z1T6</accession>
<feature type="non-terminal residue" evidence="2">
    <location>
        <position position="157"/>
    </location>
</feature>
<evidence type="ECO:0000259" key="1">
    <source>
        <dbReference type="Pfam" id="PF00248"/>
    </source>
</evidence>
<proteinExistence type="predicted"/>
<dbReference type="AlphaFoldDB" id="A0A381Z1T6"/>
<dbReference type="EMBL" id="UINC01019617">
    <property type="protein sequence ID" value="SVA83159.1"/>
    <property type="molecule type" value="Genomic_DNA"/>
</dbReference>
<dbReference type="InterPro" id="IPR023210">
    <property type="entry name" value="NADP_OxRdtase_dom"/>
</dbReference>
<evidence type="ECO:0000313" key="2">
    <source>
        <dbReference type="EMBL" id="SVA83159.1"/>
    </source>
</evidence>
<protein>
    <recommendedName>
        <fullName evidence="1">NADP-dependent oxidoreductase domain-containing protein</fullName>
    </recommendedName>
</protein>
<dbReference type="PANTHER" id="PTHR43312">
    <property type="entry name" value="D-THREO-ALDOSE 1-DEHYDROGENASE"/>
    <property type="match status" value="1"/>
</dbReference>
<dbReference type="InterPro" id="IPR053135">
    <property type="entry name" value="AKR2_Oxidoreductase"/>
</dbReference>
<gene>
    <name evidence="2" type="ORF">METZ01_LOCUS136013</name>
</gene>
<feature type="domain" description="NADP-dependent oxidoreductase" evidence="1">
    <location>
        <begin position="16"/>
        <end position="156"/>
    </location>
</feature>
<name>A0A381Z1T6_9ZZZZ</name>
<dbReference type="Gene3D" id="3.20.20.100">
    <property type="entry name" value="NADP-dependent oxidoreductase domain"/>
    <property type="match status" value="1"/>
</dbReference>
<reference evidence="2" key="1">
    <citation type="submission" date="2018-05" db="EMBL/GenBank/DDBJ databases">
        <authorList>
            <person name="Lanie J.A."/>
            <person name="Ng W.-L."/>
            <person name="Kazmierczak K.M."/>
            <person name="Andrzejewski T.M."/>
            <person name="Davidsen T.M."/>
            <person name="Wayne K.J."/>
            <person name="Tettelin H."/>
            <person name="Glass J.I."/>
            <person name="Rusch D."/>
            <person name="Podicherti R."/>
            <person name="Tsui H.-C.T."/>
            <person name="Winkler M.E."/>
        </authorList>
    </citation>
    <scope>NUCLEOTIDE SEQUENCE</scope>
</reference>